<feature type="compositionally biased region" description="Low complexity" evidence="1">
    <location>
        <begin position="267"/>
        <end position="285"/>
    </location>
</feature>
<sequence length="519" mass="56002">MFDPDLDDLDTTDLLAVAAEYAHDQEQAAVGILRTTLAFADRNAVVEWVDGEPPPGYERIKVYGGEGCPGVAEFAPIELGAVLRMSSGAAASLIGEALALRHRLPRVWAAVLAGNAVAWRARKIAHACLPLPLEAAALVDQRVAGLVNTVTPGQLAKIVTAAFWQAAPERAQAYAEATARTRGVFVSQSDPADDHGTKRIWVRAATGAVIRFDATIDDLAHALKALGDTDTLDERRAKAIDWIADPAAAQHLLEVARHLARTQPTEPTSANAPADPAAATPIASTGDPRPDQRDGIEGASVAGADGDVTTEDAFTRLALAETLQARLAAVKHDAYSNGLGGGGKRRQHTLYVHLTDHTLATGNGVLRVEELGPLLAGQLTELLGHDQVIVKPVIDLHDQVSVHSYEIPDRIRERVRLRHPVDMFPYGAAEATPRMDQDHITPYDRAGPPGQTSIGNLIPQSRLHHRAKTHGGWSNRRLPTGAIEWTSPHGFRFHVDHTGTRPLPHRQPGSRRPRQHRRP</sequence>
<accession>A0ABS4UZG9</accession>
<feature type="region of interest" description="Disordered" evidence="1">
    <location>
        <begin position="495"/>
        <end position="519"/>
    </location>
</feature>
<evidence type="ECO:0000313" key="4">
    <source>
        <dbReference type="Proteomes" id="UP000755585"/>
    </source>
</evidence>
<evidence type="ECO:0000259" key="2">
    <source>
        <dbReference type="Pfam" id="PF02720"/>
    </source>
</evidence>
<evidence type="ECO:0000256" key="1">
    <source>
        <dbReference type="SAM" id="MobiDB-lite"/>
    </source>
</evidence>
<dbReference type="RefSeq" id="WP_209699461.1">
    <property type="nucleotide sequence ID" value="NZ_BAAAVU010000004.1"/>
</dbReference>
<keyword evidence="4" id="KW-1185">Reference proteome</keyword>
<feature type="region of interest" description="Disordered" evidence="1">
    <location>
        <begin position="261"/>
        <end position="304"/>
    </location>
</feature>
<protein>
    <recommendedName>
        <fullName evidence="2">DUF222 domain-containing protein</fullName>
    </recommendedName>
</protein>
<dbReference type="InterPro" id="IPR003870">
    <property type="entry name" value="DUF222"/>
</dbReference>
<feature type="domain" description="DUF222" evidence="2">
    <location>
        <begin position="77"/>
        <end position="240"/>
    </location>
</feature>
<dbReference type="InterPro" id="IPR003615">
    <property type="entry name" value="HNH_nuc"/>
</dbReference>
<evidence type="ECO:0000313" key="3">
    <source>
        <dbReference type="EMBL" id="MBP2357042.1"/>
    </source>
</evidence>
<dbReference type="Pfam" id="PF02720">
    <property type="entry name" value="DUF222"/>
    <property type="match status" value="1"/>
</dbReference>
<comment type="caution">
    <text evidence="3">The sequence shown here is derived from an EMBL/GenBank/DDBJ whole genome shotgun (WGS) entry which is preliminary data.</text>
</comment>
<proteinExistence type="predicted"/>
<dbReference type="Proteomes" id="UP000755585">
    <property type="component" value="Unassembled WGS sequence"/>
</dbReference>
<feature type="compositionally biased region" description="Basic residues" evidence="1">
    <location>
        <begin position="508"/>
        <end position="519"/>
    </location>
</feature>
<name>A0ABS4UZG9_9ACTN</name>
<organism evidence="3 4">
    <name type="scientific">Kribbella aluminosa</name>
    <dbReference type="NCBI Taxonomy" id="416017"/>
    <lineage>
        <taxon>Bacteria</taxon>
        <taxon>Bacillati</taxon>
        <taxon>Actinomycetota</taxon>
        <taxon>Actinomycetes</taxon>
        <taxon>Propionibacteriales</taxon>
        <taxon>Kribbellaceae</taxon>
        <taxon>Kribbella</taxon>
    </lineage>
</organism>
<gene>
    <name evidence="3" type="ORF">JOF29_008152</name>
</gene>
<dbReference type="EMBL" id="JAGINT010000002">
    <property type="protein sequence ID" value="MBP2357042.1"/>
    <property type="molecule type" value="Genomic_DNA"/>
</dbReference>
<dbReference type="CDD" id="cd00085">
    <property type="entry name" value="HNHc"/>
    <property type="match status" value="1"/>
</dbReference>
<reference evidence="3 4" key="1">
    <citation type="submission" date="2021-03" db="EMBL/GenBank/DDBJ databases">
        <title>Sequencing the genomes of 1000 actinobacteria strains.</title>
        <authorList>
            <person name="Klenk H.-P."/>
        </authorList>
    </citation>
    <scope>NUCLEOTIDE SEQUENCE [LARGE SCALE GENOMIC DNA]</scope>
    <source>
        <strain evidence="3 4">DSM 18824</strain>
    </source>
</reference>